<dbReference type="OrthoDB" id="2934473at2759"/>
<feature type="region of interest" description="Disordered" evidence="1">
    <location>
        <begin position="379"/>
        <end position="398"/>
    </location>
</feature>
<dbReference type="AlphaFoldDB" id="A0A0C9UVK0"/>
<feature type="compositionally biased region" description="Polar residues" evidence="1">
    <location>
        <begin position="347"/>
        <end position="366"/>
    </location>
</feature>
<protein>
    <submittedName>
        <fullName evidence="2">Uncharacterized protein</fullName>
    </submittedName>
</protein>
<sequence length="1166" mass="130831">MGFHEFLEGSTTFYKVSYHSTSYQIRVYPDNDPIGPSISLVGSHLPENYYPGHFGFVAAGFYWLLEYATGSIFHGLHYHGGTAPRSDSNEVVNWAVRNNNIGYTPFRMISGNSSYTFAAGPKKELISLGREMMLPELNWEQPWTEQATFMADGPLVMSTFMFFTFFVRGLLQMVIFLISQTPPVYQVRVDSDIFLSAFQMGDKKSPIVPEPWELAPGWRKASKISGWQPPSTSRFPKSMEAISSNHEMDNMKDTNSPSSLLVEPQDQLEVNFEVRKASIQALLEKEKKMCSVYNVTAVKLLETLEEGGLNSSLPPIHLGRPCSAFTLANKYVKGNLLKGSQKRSFSVESGEGVSTNNNDSQPTQNGEGIDIEMSYTTCADGEQSNPQSNVSGSPDINQQTFTHCVAPVRNQRDHITFMDVDQPILNISSSGSTGDTLTASNLATHHHINRTGHLKNSESLEDDSKSHRSNYSPSEILDKHPIHPPRVTRNCGLGSSTQVTEDNTSDSHRDIDLETAIIGSLEKLITQKVTMNALTGALSLTSLPNRIAASDFVGKLTVEALTIEREMIVDALHLVQENTPLSPGDQINDIKELERITQIILGSPLNEVTSANVPKLWFSLNVLSNHRSVLKVGTCLEQYRIMTTNWLLWHWLKEKVLKCLEDFLDGDQRKGKGKTDWVQDLGSNIKAYFENYPMDSHRLELDSIKYLPALFPPVKFTYSHKGRQTYFIGKDLVNHTILVAKNCLLQWLGFPDTPSEYQAMFFGSLAPWAGLGVGYLDSVWNAYRSLPSQVFKNRSTKLNDHTMRKFDEYLDSDPIGTDKSEVSLIVNDIHSLVQTFIEAIQPASKNSSISQRLLRVNNTHCISSSNPLPAIKMTPEELTHILRPLETMIRVLLPLIIEIPSPTPMTQPVLCLHADVSKDKDDLLPAHEFGDTRVASRRPGGPFSSIRARTAEGFANACIIQAILFRTEAARQGHVNFPSLDSWSTFVDGHDERFYFNPKAYGNNPKQRLSTNGPIFFESGHYWQEFLASYPGDKKPSFRTTCDWIRTQGDKLPGIEVLTAYLLAADYVYAGVVMEPEVNEVAYAIYTLKAGGWAGLIRLGILPERKGNRNHKKDITAIQIALEQIMCHMKNVFTKDERAQMKWDLIMLEHSLCKFKRLKDRVMACI</sequence>
<feature type="region of interest" description="Disordered" evidence="1">
    <location>
        <begin position="448"/>
        <end position="507"/>
    </location>
</feature>
<evidence type="ECO:0000313" key="2">
    <source>
        <dbReference type="EMBL" id="KIJ33297.1"/>
    </source>
</evidence>
<feature type="compositionally biased region" description="Basic and acidic residues" evidence="1">
    <location>
        <begin position="455"/>
        <end position="466"/>
    </location>
</feature>
<keyword evidence="3" id="KW-1185">Reference proteome</keyword>
<dbReference type="HOGENOM" id="CLU_274656_0_0_1"/>
<proteinExistence type="predicted"/>
<gene>
    <name evidence="2" type="ORF">M422DRAFT_264852</name>
</gene>
<evidence type="ECO:0000256" key="1">
    <source>
        <dbReference type="SAM" id="MobiDB-lite"/>
    </source>
</evidence>
<reference evidence="2 3" key="1">
    <citation type="submission" date="2014-06" db="EMBL/GenBank/DDBJ databases">
        <title>Evolutionary Origins and Diversification of the Mycorrhizal Mutualists.</title>
        <authorList>
            <consortium name="DOE Joint Genome Institute"/>
            <consortium name="Mycorrhizal Genomics Consortium"/>
            <person name="Kohler A."/>
            <person name="Kuo A."/>
            <person name="Nagy L.G."/>
            <person name="Floudas D."/>
            <person name="Copeland A."/>
            <person name="Barry K.W."/>
            <person name="Cichocki N."/>
            <person name="Veneault-Fourrey C."/>
            <person name="LaButti K."/>
            <person name="Lindquist E.A."/>
            <person name="Lipzen A."/>
            <person name="Lundell T."/>
            <person name="Morin E."/>
            <person name="Murat C."/>
            <person name="Riley R."/>
            <person name="Ohm R."/>
            <person name="Sun H."/>
            <person name="Tunlid A."/>
            <person name="Henrissat B."/>
            <person name="Grigoriev I.V."/>
            <person name="Hibbett D.S."/>
            <person name="Martin F."/>
        </authorList>
    </citation>
    <scope>NUCLEOTIDE SEQUENCE [LARGE SCALE GENOMIC DNA]</scope>
    <source>
        <strain evidence="2 3">SS14</strain>
    </source>
</reference>
<accession>A0A0C9UVK0</accession>
<dbReference type="EMBL" id="KN837215">
    <property type="protein sequence ID" value="KIJ33297.1"/>
    <property type="molecule type" value="Genomic_DNA"/>
</dbReference>
<evidence type="ECO:0000313" key="3">
    <source>
        <dbReference type="Proteomes" id="UP000054279"/>
    </source>
</evidence>
<feature type="compositionally biased region" description="Polar residues" evidence="1">
    <location>
        <begin position="493"/>
        <end position="502"/>
    </location>
</feature>
<organism evidence="2 3">
    <name type="scientific">Sphaerobolus stellatus (strain SS14)</name>
    <dbReference type="NCBI Taxonomy" id="990650"/>
    <lineage>
        <taxon>Eukaryota</taxon>
        <taxon>Fungi</taxon>
        <taxon>Dikarya</taxon>
        <taxon>Basidiomycota</taxon>
        <taxon>Agaricomycotina</taxon>
        <taxon>Agaricomycetes</taxon>
        <taxon>Phallomycetidae</taxon>
        <taxon>Geastrales</taxon>
        <taxon>Sphaerobolaceae</taxon>
        <taxon>Sphaerobolus</taxon>
    </lineage>
</organism>
<dbReference type="Proteomes" id="UP000054279">
    <property type="component" value="Unassembled WGS sequence"/>
</dbReference>
<feature type="region of interest" description="Disordered" evidence="1">
    <location>
        <begin position="347"/>
        <end position="368"/>
    </location>
</feature>
<name>A0A0C9UVK0_SPHS4</name>